<name>A7HNW7_FERNB</name>
<evidence type="ECO:0008006" key="3">
    <source>
        <dbReference type="Google" id="ProtNLM"/>
    </source>
</evidence>
<reference evidence="1 2" key="2">
    <citation type="journal article" date="2009" name="Proc. Natl. Acad. Sci. U.S.A.">
        <title>On the chimeric nature, thermophilic origin, and phylogenetic placement of the Thermotogales.</title>
        <authorList>
            <person name="Zhaxybayeva O."/>
            <person name="Swithers K.S."/>
            <person name="Lapierre P."/>
            <person name="Fournier G.P."/>
            <person name="Bickhart D.M."/>
            <person name="DeBoy R.T."/>
            <person name="Nelson K.E."/>
            <person name="Nesbo C.L."/>
            <person name="Doolittle W.F."/>
            <person name="Gogarten J.P."/>
            <person name="Noll K.M."/>
        </authorList>
    </citation>
    <scope>NUCLEOTIDE SEQUENCE [LARGE SCALE GENOMIC DNA]</scope>
    <source>
        <strain evidence="2">ATCC 35602 / DSM 5306 / Rt17-B1</strain>
    </source>
</reference>
<dbReference type="InterPro" id="IPR029063">
    <property type="entry name" value="SAM-dependent_MTases_sf"/>
</dbReference>
<dbReference type="CDD" id="cd02440">
    <property type="entry name" value="AdoMet_MTases"/>
    <property type="match status" value="1"/>
</dbReference>
<gene>
    <name evidence="1" type="ordered locus">Fnod_1767</name>
</gene>
<dbReference type="AlphaFoldDB" id="A7HNW7"/>
<evidence type="ECO:0000313" key="1">
    <source>
        <dbReference type="EMBL" id="ABS61600.1"/>
    </source>
</evidence>
<protein>
    <recommendedName>
        <fullName evidence="3">Class I SAM-dependent methyltransferase</fullName>
    </recommendedName>
</protein>
<dbReference type="GO" id="GO:0008990">
    <property type="term" value="F:rRNA (guanine-N2-)-methyltransferase activity"/>
    <property type="evidence" value="ECO:0007669"/>
    <property type="project" value="InterPro"/>
</dbReference>
<dbReference type="OrthoDB" id="1653798at2"/>
<accession>A7HNW7</accession>
<dbReference type="EMBL" id="CP000771">
    <property type="protein sequence ID" value="ABS61600.1"/>
    <property type="molecule type" value="Genomic_DNA"/>
</dbReference>
<dbReference type="RefSeq" id="WP_011994891.1">
    <property type="nucleotide sequence ID" value="NC_009718.1"/>
</dbReference>
<dbReference type="PANTHER" id="PTHR36112">
    <property type="entry name" value="RIBOSOMAL RNA SMALL SUBUNIT METHYLTRANSFERASE J"/>
    <property type="match status" value="1"/>
</dbReference>
<dbReference type="KEGG" id="fno:Fnod_1767"/>
<dbReference type="STRING" id="381764.Fnod_1767"/>
<sequence length="277" mass="32518">MKYHNQQIHQITFHQTQKYTNKVVITTSHKASNEAVGLAKFLSKEFSIPYYNRRHVAERVKNGEIDFYYVVDNNLNLSIHIGDQKLFFHPGIAKIRMENYKRDGRDYLIEALKPDENDVVYDGTFGLGMDAVFMAYFVKKVVGTEVSPHIFRVVSYGLKKYVSKENWINESIKKIELYNEDMKEFIKKQPDKSFDIVYCDPMFENPVFESSSLNPIRPFASYDTINDETIQEMIRIARKRVVIKSLERDRLIDKLNINFNRIIMSRKNGLVFACLDL</sequence>
<reference evidence="1 2" key="1">
    <citation type="submission" date="2007-07" db="EMBL/GenBank/DDBJ databases">
        <title>Complete sequence of Fervidobacterium nodosum Rt17-B1.</title>
        <authorList>
            <consortium name="US DOE Joint Genome Institute"/>
            <person name="Copeland A."/>
            <person name="Lucas S."/>
            <person name="Lapidus A."/>
            <person name="Barry K."/>
            <person name="Glavina del Rio T."/>
            <person name="Dalin E."/>
            <person name="Tice H."/>
            <person name="Pitluck S."/>
            <person name="Saunders E."/>
            <person name="Brettin T."/>
            <person name="Bruce D."/>
            <person name="Detter J.C."/>
            <person name="Han C."/>
            <person name="Schmutz J."/>
            <person name="Larimer F."/>
            <person name="Land M."/>
            <person name="Hauser L."/>
            <person name="Kyrpides N."/>
            <person name="Mikhailova N."/>
            <person name="Nelson K."/>
            <person name="Gogarten J.P."/>
            <person name="Noll K."/>
            <person name="Richardson P."/>
        </authorList>
    </citation>
    <scope>NUCLEOTIDE SEQUENCE [LARGE SCALE GENOMIC DNA]</scope>
    <source>
        <strain evidence="2">ATCC 35602 / DSM 5306 / Rt17-B1</strain>
    </source>
</reference>
<dbReference type="HOGENOM" id="CLU_093128_0_0_0"/>
<dbReference type="Pfam" id="PF04445">
    <property type="entry name" value="SAM_MT"/>
    <property type="match status" value="1"/>
</dbReference>
<proteinExistence type="predicted"/>
<dbReference type="Proteomes" id="UP000002415">
    <property type="component" value="Chromosome"/>
</dbReference>
<dbReference type="InterPro" id="IPR007536">
    <property type="entry name" value="16SrRNA_methylTrfase_J"/>
</dbReference>
<dbReference type="Gene3D" id="3.40.50.150">
    <property type="entry name" value="Vaccinia Virus protein VP39"/>
    <property type="match status" value="1"/>
</dbReference>
<dbReference type="PANTHER" id="PTHR36112:SF1">
    <property type="entry name" value="RIBOSOMAL RNA SMALL SUBUNIT METHYLTRANSFERASE J"/>
    <property type="match status" value="1"/>
</dbReference>
<organism evidence="1 2">
    <name type="scientific">Fervidobacterium nodosum (strain ATCC 35602 / DSM 5306 / Rt17-B1)</name>
    <dbReference type="NCBI Taxonomy" id="381764"/>
    <lineage>
        <taxon>Bacteria</taxon>
        <taxon>Thermotogati</taxon>
        <taxon>Thermotogota</taxon>
        <taxon>Thermotogae</taxon>
        <taxon>Thermotogales</taxon>
        <taxon>Fervidobacteriaceae</taxon>
        <taxon>Fervidobacterium</taxon>
    </lineage>
</organism>
<keyword evidence="2" id="KW-1185">Reference proteome</keyword>
<dbReference type="eggNOG" id="COG4123">
    <property type="taxonomic scope" value="Bacteria"/>
</dbReference>
<evidence type="ECO:0000313" key="2">
    <source>
        <dbReference type="Proteomes" id="UP000002415"/>
    </source>
</evidence>
<dbReference type="SUPFAM" id="SSF53335">
    <property type="entry name" value="S-adenosyl-L-methionine-dependent methyltransferases"/>
    <property type="match status" value="1"/>
</dbReference>